<dbReference type="Gene3D" id="3.90.320.10">
    <property type="match status" value="1"/>
</dbReference>
<protein>
    <submittedName>
        <fullName evidence="2">Exodeoxyribonuclease 8</fullName>
    </submittedName>
</protein>
<feature type="domain" description="Putative exodeoxyribonuclease 8 PDDEXK-like" evidence="1">
    <location>
        <begin position="13"/>
        <end position="247"/>
    </location>
</feature>
<sequence>MTEKEYRSHPAISRSELWKIRESPEKFKYLKENPTEPTPALIFGQAFHKLALQPETFSDEFAVMPQADRRTKDGKAIWAEFCEQSEGKTVITNDDYTKAKDMVDSLYKAPFVNKLLSGEREKEFFWRDDLSGEECKCRADCVSELGAVNIIVDLKSASKADLEHFTRDAINYGYDFQAAMYTEGVEKCTGKKYAFVFIVIEKDPPYAVNVLQADDIFVKRGKDIFRELIGIYHDCKTTCDWYGYLGKYTVINSLSLPAWLAKETE</sequence>
<accession>A0A8S5SU67</accession>
<organism evidence="2">
    <name type="scientific">Siphoviridae sp. ct8hB11</name>
    <dbReference type="NCBI Taxonomy" id="2827790"/>
    <lineage>
        <taxon>Viruses</taxon>
        <taxon>Duplodnaviria</taxon>
        <taxon>Heunggongvirae</taxon>
        <taxon>Uroviricota</taxon>
        <taxon>Caudoviricetes</taxon>
    </lineage>
</organism>
<dbReference type="InterPro" id="IPR024432">
    <property type="entry name" value="Put_RecE_PDDEXK-like_dom"/>
</dbReference>
<evidence type="ECO:0000313" key="2">
    <source>
        <dbReference type="EMBL" id="DAF54223.1"/>
    </source>
</evidence>
<evidence type="ECO:0000259" key="1">
    <source>
        <dbReference type="Pfam" id="PF12684"/>
    </source>
</evidence>
<dbReference type="Pfam" id="PF12684">
    <property type="entry name" value="DUF3799"/>
    <property type="match status" value="1"/>
</dbReference>
<reference evidence="2" key="1">
    <citation type="journal article" date="2021" name="Proc. Natl. Acad. Sci. U.S.A.">
        <title>A Catalog of Tens of Thousands of Viruses from Human Metagenomes Reveals Hidden Associations with Chronic Diseases.</title>
        <authorList>
            <person name="Tisza M.J."/>
            <person name="Buck C.B."/>
        </authorList>
    </citation>
    <scope>NUCLEOTIDE SEQUENCE</scope>
    <source>
        <strain evidence="2">Ct8hB11</strain>
    </source>
</reference>
<proteinExistence type="predicted"/>
<dbReference type="InterPro" id="IPR011604">
    <property type="entry name" value="PDDEXK-like_dom_sf"/>
</dbReference>
<dbReference type="EMBL" id="BK032675">
    <property type="protein sequence ID" value="DAF54223.1"/>
    <property type="molecule type" value="Genomic_DNA"/>
</dbReference>
<name>A0A8S5SU67_9CAUD</name>